<keyword evidence="4" id="KW-1185">Reference proteome</keyword>
<proteinExistence type="predicted"/>
<protein>
    <recommendedName>
        <fullName evidence="2">SWIM-type domain-containing protein</fullName>
    </recommendedName>
</protein>
<dbReference type="InterPro" id="IPR007527">
    <property type="entry name" value="Znf_SWIM"/>
</dbReference>
<keyword evidence="1" id="KW-0863">Zinc-finger</keyword>
<dbReference type="PROSITE" id="PS50966">
    <property type="entry name" value="ZF_SWIM"/>
    <property type="match status" value="1"/>
</dbReference>
<keyword evidence="1" id="KW-0479">Metal-binding</keyword>
<dbReference type="OrthoDB" id="2286942at2759"/>
<evidence type="ECO:0000256" key="1">
    <source>
        <dbReference type="PROSITE-ProRule" id="PRU00325"/>
    </source>
</evidence>
<dbReference type="Proteomes" id="UP000605846">
    <property type="component" value="Unassembled WGS sequence"/>
</dbReference>
<evidence type="ECO:0000313" key="3">
    <source>
        <dbReference type="EMBL" id="KAF7720585.1"/>
    </source>
</evidence>
<evidence type="ECO:0000259" key="2">
    <source>
        <dbReference type="PROSITE" id="PS50966"/>
    </source>
</evidence>
<sequence>NTTFQQQLDRESLEVNAHVLKRHAACLHEITQKISRFTLEKIAAKLDFYLSADKTSECSCAMKLIYNLPCRHILPAWGPIPLDSVPRRWHLFPLKESEAPLDETVAQTASETALVKVSNFDLVKQISSEFYCLVELESKLHDHQQMGVLLQHLKSIKDELF</sequence>
<accession>A0A8H7BIQ4</accession>
<feature type="non-terminal residue" evidence="3">
    <location>
        <position position="161"/>
    </location>
</feature>
<gene>
    <name evidence="3" type="ORF">EC973_007278</name>
</gene>
<keyword evidence="1" id="KW-0862">Zinc</keyword>
<organism evidence="3 4">
    <name type="scientific">Apophysomyces ossiformis</name>
    <dbReference type="NCBI Taxonomy" id="679940"/>
    <lineage>
        <taxon>Eukaryota</taxon>
        <taxon>Fungi</taxon>
        <taxon>Fungi incertae sedis</taxon>
        <taxon>Mucoromycota</taxon>
        <taxon>Mucoromycotina</taxon>
        <taxon>Mucoromycetes</taxon>
        <taxon>Mucorales</taxon>
        <taxon>Mucorineae</taxon>
        <taxon>Mucoraceae</taxon>
        <taxon>Apophysomyces</taxon>
    </lineage>
</organism>
<dbReference type="GO" id="GO:0008270">
    <property type="term" value="F:zinc ion binding"/>
    <property type="evidence" value="ECO:0007669"/>
    <property type="project" value="UniProtKB-KW"/>
</dbReference>
<dbReference type="AlphaFoldDB" id="A0A8H7BIQ4"/>
<name>A0A8H7BIQ4_9FUNG</name>
<evidence type="ECO:0000313" key="4">
    <source>
        <dbReference type="Proteomes" id="UP000605846"/>
    </source>
</evidence>
<dbReference type="EMBL" id="JABAYA010000516">
    <property type="protein sequence ID" value="KAF7720585.1"/>
    <property type="molecule type" value="Genomic_DNA"/>
</dbReference>
<reference evidence="3" key="1">
    <citation type="submission" date="2020-01" db="EMBL/GenBank/DDBJ databases">
        <title>Genome Sequencing of Three Apophysomyces-Like Fungal Strains Confirms a Novel Fungal Genus in the Mucoromycota with divergent Burkholderia-like Endosymbiotic Bacteria.</title>
        <authorList>
            <person name="Stajich J.E."/>
            <person name="Macias A.M."/>
            <person name="Carter-House D."/>
            <person name="Lovett B."/>
            <person name="Kasson L.R."/>
            <person name="Berry K."/>
            <person name="Grigoriev I."/>
            <person name="Chang Y."/>
            <person name="Spatafora J."/>
            <person name="Kasson M.T."/>
        </authorList>
    </citation>
    <scope>NUCLEOTIDE SEQUENCE</scope>
    <source>
        <strain evidence="3">NRRL A-21654</strain>
    </source>
</reference>
<feature type="domain" description="SWIM-type" evidence="2">
    <location>
        <begin position="48"/>
        <end position="81"/>
    </location>
</feature>
<comment type="caution">
    <text evidence="3">The sequence shown here is derived from an EMBL/GenBank/DDBJ whole genome shotgun (WGS) entry which is preliminary data.</text>
</comment>
<feature type="non-terminal residue" evidence="3">
    <location>
        <position position="1"/>
    </location>
</feature>